<proteinExistence type="predicted"/>
<keyword evidence="2" id="KW-0472">Membrane</keyword>
<protein>
    <submittedName>
        <fullName evidence="4">Envelope integrity protein Cei</fullName>
    </submittedName>
</protein>
<keyword evidence="5" id="KW-1185">Reference proteome</keyword>
<feature type="domain" description="LytR/CpsA/Psr regulator C-terminal" evidence="3">
    <location>
        <begin position="125"/>
        <end position="214"/>
    </location>
</feature>
<feature type="region of interest" description="Disordered" evidence="1">
    <location>
        <begin position="81"/>
        <end position="101"/>
    </location>
</feature>
<sequence>MVADDIGWNTASTWGQRQGRSADVGPASTTGNSGLSRYRRRRPLPALVLFVILAFGAVFVWAKVLNTANDVDLAIRCNTPGSAPAPSSSAPPADPAASPVEAPKLGNVLAHDALDRTDPVPVADIQFRVFNASTQRNLARFVATTLTELGLKQAAEPDNDPVYPAGDMTCRGQIRFGAPGAGAARTLSLIDPCLELVRDERQDATVDIAVGKKFDEIKPNHNARKVMDQLADWAAQQPEQAGGQAAEAGAPTVVASNVTAARDVHC</sequence>
<name>A0A9X3AEC0_9PSEU</name>
<dbReference type="AlphaFoldDB" id="A0A9X3AEC0"/>
<organism evidence="4 5">
    <name type="scientific">Umezawaea endophytica</name>
    <dbReference type="NCBI Taxonomy" id="1654476"/>
    <lineage>
        <taxon>Bacteria</taxon>
        <taxon>Bacillati</taxon>
        <taxon>Actinomycetota</taxon>
        <taxon>Actinomycetes</taxon>
        <taxon>Pseudonocardiales</taxon>
        <taxon>Pseudonocardiaceae</taxon>
        <taxon>Umezawaea</taxon>
    </lineage>
</organism>
<keyword evidence="2" id="KW-0812">Transmembrane</keyword>
<feature type="region of interest" description="Disordered" evidence="1">
    <location>
        <begin position="1"/>
        <end position="36"/>
    </location>
</feature>
<comment type="caution">
    <text evidence="4">The sequence shown here is derived from an EMBL/GenBank/DDBJ whole genome shotgun (WGS) entry which is preliminary data.</text>
</comment>
<evidence type="ECO:0000259" key="3">
    <source>
        <dbReference type="Pfam" id="PF13399"/>
    </source>
</evidence>
<dbReference type="Proteomes" id="UP001141259">
    <property type="component" value="Unassembled WGS sequence"/>
</dbReference>
<evidence type="ECO:0000313" key="5">
    <source>
        <dbReference type="Proteomes" id="UP001141259"/>
    </source>
</evidence>
<accession>A0A9X3AEC0</accession>
<dbReference type="NCBIfam" id="NF035953">
    <property type="entry name" value="integrity_Cei"/>
    <property type="match status" value="1"/>
</dbReference>
<reference evidence="4" key="1">
    <citation type="submission" date="2022-08" db="EMBL/GenBank/DDBJ databases">
        <authorList>
            <person name="Tistechok S."/>
            <person name="Samborskyy M."/>
            <person name="Roman I."/>
        </authorList>
    </citation>
    <scope>NUCLEOTIDE SEQUENCE</scope>
    <source>
        <strain evidence="4">DSM 103496</strain>
    </source>
</reference>
<evidence type="ECO:0000313" key="4">
    <source>
        <dbReference type="EMBL" id="MCS7476656.1"/>
    </source>
</evidence>
<evidence type="ECO:0000256" key="2">
    <source>
        <dbReference type="SAM" id="Phobius"/>
    </source>
</evidence>
<evidence type="ECO:0000256" key="1">
    <source>
        <dbReference type="SAM" id="MobiDB-lite"/>
    </source>
</evidence>
<feature type="transmembrane region" description="Helical" evidence="2">
    <location>
        <begin position="44"/>
        <end position="62"/>
    </location>
</feature>
<dbReference type="EMBL" id="JANYMP010000002">
    <property type="protein sequence ID" value="MCS7476656.1"/>
    <property type="molecule type" value="Genomic_DNA"/>
</dbReference>
<dbReference type="InterPro" id="IPR027381">
    <property type="entry name" value="LytR/CpsA/Psr_C"/>
</dbReference>
<feature type="compositionally biased region" description="Polar residues" evidence="1">
    <location>
        <begin position="9"/>
        <end position="19"/>
    </location>
</feature>
<gene>
    <name evidence="4" type="primary">cei</name>
    <name evidence="4" type="ORF">NZH93_07310</name>
</gene>
<dbReference type="Pfam" id="PF13399">
    <property type="entry name" value="LytR_C"/>
    <property type="match status" value="1"/>
</dbReference>
<keyword evidence="2" id="KW-1133">Transmembrane helix</keyword>
<feature type="compositionally biased region" description="Low complexity" evidence="1">
    <location>
        <begin position="82"/>
        <end position="101"/>
    </location>
</feature>